<keyword evidence="1" id="KW-0378">Hydrolase</keyword>
<organism evidence="1">
    <name type="scientific">Arundo donax</name>
    <name type="common">Giant reed</name>
    <name type="synonym">Donax arundinaceus</name>
    <dbReference type="NCBI Taxonomy" id="35708"/>
    <lineage>
        <taxon>Eukaryota</taxon>
        <taxon>Viridiplantae</taxon>
        <taxon>Streptophyta</taxon>
        <taxon>Embryophyta</taxon>
        <taxon>Tracheophyta</taxon>
        <taxon>Spermatophyta</taxon>
        <taxon>Magnoliopsida</taxon>
        <taxon>Liliopsida</taxon>
        <taxon>Poales</taxon>
        <taxon>Poaceae</taxon>
        <taxon>PACMAD clade</taxon>
        <taxon>Arundinoideae</taxon>
        <taxon>Arundineae</taxon>
        <taxon>Arundo</taxon>
    </lineage>
</organism>
<accession>A0A0A9CWC3</accession>
<dbReference type="EMBL" id="GBRH01219162">
    <property type="protein sequence ID" value="JAD78733.1"/>
    <property type="molecule type" value="Transcribed_RNA"/>
</dbReference>
<reference evidence="1" key="1">
    <citation type="submission" date="2014-09" db="EMBL/GenBank/DDBJ databases">
        <authorList>
            <person name="Magalhaes I.L.F."/>
            <person name="Oliveira U."/>
            <person name="Santos F.R."/>
            <person name="Vidigal T.H.D.A."/>
            <person name="Brescovit A.D."/>
            <person name="Santos A.J."/>
        </authorList>
    </citation>
    <scope>NUCLEOTIDE SEQUENCE</scope>
    <source>
        <tissue evidence="1">Shoot tissue taken approximately 20 cm above the soil surface</tissue>
    </source>
</reference>
<name>A0A0A9CWC3_ARUDO</name>
<reference evidence="1" key="2">
    <citation type="journal article" date="2015" name="Data Brief">
        <title>Shoot transcriptome of the giant reed, Arundo donax.</title>
        <authorList>
            <person name="Barrero R.A."/>
            <person name="Guerrero F.D."/>
            <person name="Moolhuijzen P."/>
            <person name="Goolsby J.A."/>
            <person name="Tidwell J."/>
            <person name="Bellgard S.E."/>
            <person name="Bellgard M.I."/>
        </authorList>
    </citation>
    <scope>NUCLEOTIDE SEQUENCE</scope>
    <source>
        <tissue evidence="1">Shoot tissue taken approximately 20 cm above the soil surface</tissue>
    </source>
</reference>
<proteinExistence type="predicted"/>
<protein>
    <submittedName>
        <fullName evidence="1">Similar to ubiquitin carboxyl-terminal hydrolase family protein</fullName>
    </submittedName>
</protein>
<dbReference type="GO" id="GO:0016787">
    <property type="term" value="F:hydrolase activity"/>
    <property type="evidence" value="ECO:0007669"/>
    <property type="project" value="UniProtKB-KW"/>
</dbReference>
<dbReference type="AlphaFoldDB" id="A0A0A9CWC3"/>
<sequence>MGRMTLSSFLKRRVDLGRLITQSLFRRKQSVVMKSQSFKER</sequence>
<evidence type="ECO:0000313" key="1">
    <source>
        <dbReference type="EMBL" id="JAD78733.1"/>
    </source>
</evidence>